<proteinExistence type="predicted"/>
<keyword evidence="1" id="KW-0732">Signal</keyword>
<evidence type="ECO:0000313" key="2">
    <source>
        <dbReference type="EMBL" id="OGH92514.1"/>
    </source>
</evidence>
<evidence type="ECO:0000313" key="3">
    <source>
        <dbReference type="Proteomes" id="UP000176634"/>
    </source>
</evidence>
<organism evidence="2 3">
    <name type="scientific">Candidatus Magasanikbacteria bacterium RIFOXYD1_FULL_40_23</name>
    <dbReference type="NCBI Taxonomy" id="1798705"/>
    <lineage>
        <taxon>Bacteria</taxon>
        <taxon>Candidatus Magasanikiibacteriota</taxon>
    </lineage>
</organism>
<feature type="signal peptide" evidence="1">
    <location>
        <begin position="1"/>
        <end position="22"/>
    </location>
</feature>
<name>A0A1F6P9A8_9BACT</name>
<dbReference type="PROSITE" id="PS51257">
    <property type="entry name" value="PROKAR_LIPOPROTEIN"/>
    <property type="match status" value="1"/>
</dbReference>
<reference evidence="2 3" key="1">
    <citation type="journal article" date="2016" name="Nat. Commun.">
        <title>Thousands of microbial genomes shed light on interconnected biogeochemical processes in an aquifer system.</title>
        <authorList>
            <person name="Anantharaman K."/>
            <person name="Brown C.T."/>
            <person name="Hug L.A."/>
            <person name="Sharon I."/>
            <person name="Castelle C.J."/>
            <person name="Probst A.J."/>
            <person name="Thomas B.C."/>
            <person name="Singh A."/>
            <person name="Wilkins M.J."/>
            <person name="Karaoz U."/>
            <person name="Brodie E.L."/>
            <person name="Williams K.H."/>
            <person name="Hubbard S.S."/>
            <person name="Banfield J.F."/>
        </authorList>
    </citation>
    <scope>NUCLEOTIDE SEQUENCE [LARGE SCALE GENOMIC DNA]</scope>
</reference>
<comment type="caution">
    <text evidence="2">The sequence shown here is derived from an EMBL/GenBank/DDBJ whole genome shotgun (WGS) entry which is preliminary data.</text>
</comment>
<evidence type="ECO:0000256" key="1">
    <source>
        <dbReference type="SAM" id="SignalP"/>
    </source>
</evidence>
<gene>
    <name evidence="2" type="ORF">A2563_02435</name>
</gene>
<dbReference type="Proteomes" id="UP000176634">
    <property type="component" value="Unassembled WGS sequence"/>
</dbReference>
<dbReference type="EMBL" id="MFRA01000005">
    <property type="protein sequence ID" value="OGH92514.1"/>
    <property type="molecule type" value="Genomic_DNA"/>
</dbReference>
<dbReference type="AlphaFoldDB" id="A0A1F6P9A8"/>
<protein>
    <submittedName>
        <fullName evidence="2">Uncharacterized protein</fullName>
    </submittedName>
</protein>
<sequence length="303" mass="33861">MTRTFCFLLSLLGMLATGCSNCSTNSDAPNAAIDNPDTTANSRCADPKERARLKEEYQYEMFLGAPLSERGVDWTVENLDRYENAGIFARCRNTEAEIPVLINYYGGIGARDHFFKDGNTEEKEIALEEIFRQLMEELMEEYFPGYNFALTFNRGDTIVTAEEAAFIIHVAYDEDRYSFAAGKEAFLIHPTIIGHEAGHLCPTPEDEDGFCMGFHHHYKGNDTSDHSEGPPEEDEGSCIMYRDANIYGRTESLAALLTYDSGAEERILNLVAQIRAMLPDEANARGDASKCAMVADEHKLIAQ</sequence>
<accession>A0A1F6P9A8</accession>
<feature type="chain" id="PRO_5009525976" evidence="1">
    <location>
        <begin position="23"/>
        <end position="303"/>
    </location>
</feature>